<evidence type="ECO:0008006" key="4">
    <source>
        <dbReference type="Google" id="ProtNLM"/>
    </source>
</evidence>
<feature type="compositionally biased region" description="Basic and acidic residues" evidence="1">
    <location>
        <begin position="39"/>
        <end position="54"/>
    </location>
</feature>
<evidence type="ECO:0000313" key="3">
    <source>
        <dbReference type="Proteomes" id="UP001365542"/>
    </source>
</evidence>
<dbReference type="AlphaFoldDB" id="A0AAV9XE55"/>
<proteinExistence type="predicted"/>
<protein>
    <recommendedName>
        <fullName evidence="4">SWIM-type domain-containing protein</fullName>
    </recommendedName>
</protein>
<sequence>MAPPKAKIASIGHPTAEGSGGTTVASASTMTARRSGRVPSERKHFIDVHTENLRTRSKRTTRKPKAQPEAVKAMAKKKPGRKPKSAKIQELLEESEAEDQQRSDQEAEEEEEEAPAPPPKPAQGKRRGAKQAGPPPKRQRFAEPKGKKTITGKSKQAANVGKKRGRANDEEEEGSTPVVKPAAKKRKTPAKTTNKSSTKAASKANKRQSNLDRRSDEGEELDADPGLSFLPEYDPDQVTNGQTEENQVKYNASISADIPNVTIPLGSKFRIEPAEIERTASGEFACSCPAFRKSSRMIKTCKHLFLFNGHQYEQKRYNDALSRAAPEGCSTLDDISSEHGEKGTPTTGDQPTGNQGDETQKQQSPKPFPSSSEDQSNTTADETKVD</sequence>
<feature type="compositionally biased region" description="Low complexity" evidence="1">
    <location>
        <begin position="361"/>
        <end position="372"/>
    </location>
</feature>
<accession>A0AAV9XE55</accession>
<comment type="caution">
    <text evidence="2">The sequence shown here is derived from an EMBL/GenBank/DDBJ whole genome shotgun (WGS) entry which is preliminary data.</text>
</comment>
<name>A0AAV9XE55_9PEZI</name>
<feature type="compositionally biased region" description="Basic residues" evidence="1">
    <location>
        <begin position="55"/>
        <end position="65"/>
    </location>
</feature>
<feature type="compositionally biased region" description="Basic residues" evidence="1">
    <location>
        <begin position="74"/>
        <end position="85"/>
    </location>
</feature>
<feature type="region of interest" description="Disordered" evidence="1">
    <location>
        <begin position="328"/>
        <end position="386"/>
    </location>
</feature>
<feature type="region of interest" description="Disordered" evidence="1">
    <location>
        <begin position="1"/>
        <end position="244"/>
    </location>
</feature>
<feature type="compositionally biased region" description="Polar residues" evidence="1">
    <location>
        <begin position="22"/>
        <end position="32"/>
    </location>
</feature>
<dbReference type="Proteomes" id="UP001365542">
    <property type="component" value="Unassembled WGS sequence"/>
</dbReference>
<dbReference type="EMBL" id="JAVHJO010000005">
    <property type="protein sequence ID" value="KAK6540030.1"/>
    <property type="molecule type" value="Genomic_DNA"/>
</dbReference>
<gene>
    <name evidence="2" type="ORF">TWF694_008862</name>
</gene>
<keyword evidence="3" id="KW-1185">Reference proteome</keyword>
<feature type="compositionally biased region" description="Polar residues" evidence="1">
    <location>
        <begin position="344"/>
        <end position="357"/>
    </location>
</feature>
<reference evidence="2 3" key="1">
    <citation type="submission" date="2019-10" db="EMBL/GenBank/DDBJ databases">
        <authorList>
            <person name="Palmer J.M."/>
        </authorList>
    </citation>
    <scope>NUCLEOTIDE SEQUENCE [LARGE SCALE GENOMIC DNA]</scope>
    <source>
        <strain evidence="2 3">TWF694</strain>
    </source>
</reference>
<evidence type="ECO:0000313" key="2">
    <source>
        <dbReference type="EMBL" id="KAK6540030.1"/>
    </source>
</evidence>
<evidence type="ECO:0000256" key="1">
    <source>
        <dbReference type="SAM" id="MobiDB-lite"/>
    </source>
</evidence>
<feature type="compositionally biased region" description="Low complexity" evidence="1">
    <location>
        <begin position="190"/>
        <end position="203"/>
    </location>
</feature>
<organism evidence="2 3">
    <name type="scientific">Orbilia ellipsospora</name>
    <dbReference type="NCBI Taxonomy" id="2528407"/>
    <lineage>
        <taxon>Eukaryota</taxon>
        <taxon>Fungi</taxon>
        <taxon>Dikarya</taxon>
        <taxon>Ascomycota</taxon>
        <taxon>Pezizomycotina</taxon>
        <taxon>Orbiliomycetes</taxon>
        <taxon>Orbiliales</taxon>
        <taxon>Orbiliaceae</taxon>
        <taxon>Orbilia</taxon>
    </lineage>
</organism>